<dbReference type="InterPro" id="IPR016187">
    <property type="entry name" value="CTDL_fold"/>
</dbReference>
<sequence>MPVPQKIYNMSQCFVAYIMTFAVLWSTTDGMPTNKAQCPEGYTDGQFAELCFRHVRTPLPYGKAAAECDSDGGKLITDKNRAKHNYLLKRDFAMSYWVGLDDLEEENSFVWNDGEVLTDFAPFSKTYPNQQNNDCVVLSRLTDMEWLPSDCHQNFEFVCQKELLW</sequence>
<dbReference type="PROSITE" id="PS50041">
    <property type="entry name" value="C_TYPE_LECTIN_2"/>
    <property type="match status" value="1"/>
</dbReference>
<keyword evidence="1" id="KW-0732">Signal</keyword>
<dbReference type="SMART" id="SM00034">
    <property type="entry name" value="CLECT"/>
    <property type="match status" value="1"/>
</dbReference>
<dbReference type="GO" id="GO:0038187">
    <property type="term" value="F:pattern recognition receptor activity"/>
    <property type="evidence" value="ECO:0000318"/>
    <property type="project" value="GO_Central"/>
</dbReference>
<dbReference type="SUPFAM" id="SSF56436">
    <property type="entry name" value="C-type lectin-like"/>
    <property type="match status" value="1"/>
</dbReference>
<dbReference type="GO" id="GO:0009897">
    <property type="term" value="C:external side of plasma membrane"/>
    <property type="evidence" value="ECO:0000318"/>
    <property type="project" value="GO_Central"/>
</dbReference>
<dbReference type="Gene3D" id="3.10.100.10">
    <property type="entry name" value="Mannose-Binding Protein A, subunit A"/>
    <property type="match status" value="1"/>
</dbReference>
<proteinExistence type="predicted"/>
<dbReference type="OrthoDB" id="418245at2759"/>
<reference evidence="4" key="2">
    <citation type="submission" date="2025-08" db="UniProtKB">
        <authorList>
            <consortium name="RefSeq"/>
        </authorList>
    </citation>
    <scope>IDENTIFICATION</scope>
    <source>
        <strain evidence="4">S238N-H82</strain>
        <tissue evidence="4">Testes</tissue>
    </source>
</reference>
<dbReference type="InterPro" id="IPR016186">
    <property type="entry name" value="C-type_lectin-like/link_sf"/>
</dbReference>
<dbReference type="GeneID" id="118424090"/>
<dbReference type="RefSeq" id="XP_035688474.1">
    <property type="nucleotide sequence ID" value="XM_035832581.1"/>
</dbReference>
<dbReference type="Proteomes" id="UP000001554">
    <property type="component" value="Chromosome 10"/>
</dbReference>
<keyword evidence="3" id="KW-1185">Reference proteome</keyword>
<evidence type="ECO:0000259" key="2">
    <source>
        <dbReference type="PROSITE" id="PS50041"/>
    </source>
</evidence>
<reference evidence="3" key="1">
    <citation type="journal article" date="2020" name="Nat. Ecol. Evol.">
        <title>Deeply conserved synteny resolves early events in vertebrate evolution.</title>
        <authorList>
            <person name="Simakov O."/>
            <person name="Marletaz F."/>
            <person name="Yue J.X."/>
            <person name="O'Connell B."/>
            <person name="Jenkins J."/>
            <person name="Brandt A."/>
            <person name="Calef R."/>
            <person name="Tung C.H."/>
            <person name="Huang T.K."/>
            <person name="Schmutz J."/>
            <person name="Satoh N."/>
            <person name="Yu J.K."/>
            <person name="Putnam N.H."/>
            <person name="Green R.E."/>
            <person name="Rokhsar D.S."/>
        </authorList>
    </citation>
    <scope>NUCLEOTIDE SEQUENCE [LARGE SCALE GENOMIC DNA]</scope>
    <source>
        <strain evidence="3">S238N-H82</strain>
    </source>
</reference>
<feature type="signal peptide" evidence="1">
    <location>
        <begin position="1"/>
        <end position="30"/>
    </location>
</feature>
<protein>
    <submittedName>
        <fullName evidence="4">Lectin BRA-3-like</fullName>
    </submittedName>
</protein>
<dbReference type="CDD" id="cd00037">
    <property type="entry name" value="CLECT"/>
    <property type="match status" value="1"/>
</dbReference>
<dbReference type="GO" id="GO:0030246">
    <property type="term" value="F:carbohydrate binding"/>
    <property type="evidence" value="ECO:0000318"/>
    <property type="project" value="GO_Central"/>
</dbReference>
<name>A0A9J7N3M5_BRAFL</name>
<evidence type="ECO:0000256" key="1">
    <source>
        <dbReference type="SAM" id="SignalP"/>
    </source>
</evidence>
<accession>A0A9J7N3M5</accession>
<feature type="chain" id="PRO_5039890168" evidence="1">
    <location>
        <begin position="31"/>
        <end position="165"/>
    </location>
</feature>
<organism evidence="3 4">
    <name type="scientific">Branchiostoma floridae</name>
    <name type="common">Florida lancelet</name>
    <name type="synonym">Amphioxus</name>
    <dbReference type="NCBI Taxonomy" id="7739"/>
    <lineage>
        <taxon>Eukaryota</taxon>
        <taxon>Metazoa</taxon>
        <taxon>Chordata</taxon>
        <taxon>Cephalochordata</taxon>
        <taxon>Leptocardii</taxon>
        <taxon>Amphioxiformes</taxon>
        <taxon>Branchiostomatidae</taxon>
        <taxon>Branchiostoma</taxon>
    </lineage>
</organism>
<dbReference type="InterPro" id="IPR050801">
    <property type="entry name" value="Ca-Dep_Lectins_ImmuneDev"/>
</dbReference>
<dbReference type="AlphaFoldDB" id="A0A9J7N3M5"/>
<evidence type="ECO:0000313" key="3">
    <source>
        <dbReference type="Proteomes" id="UP000001554"/>
    </source>
</evidence>
<dbReference type="InterPro" id="IPR001304">
    <property type="entry name" value="C-type_lectin-like"/>
</dbReference>
<dbReference type="GO" id="GO:0006955">
    <property type="term" value="P:immune response"/>
    <property type="evidence" value="ECO:0000318"/>
    <property type="project" value="GO_Central"/>
</dbReference>
<dbReference type="Pfam" id="PF00059">
    <property type="entry name" value="Lectin_C"/>
    <property type="match status" value="1"/>
</dbReference>
<evidence type="ECO:0000313" key="4">
    <source>
        <dbReference type="RefSeq" id="XP_035688474.1"/>
    </source>
</evidence>
<feature type="domain" description="C-type lectin" evidence="2">
    <location>
        <begin position="47"/>
        <end position="160"/>
    </location>
</feature>
<dbReference type="KEGG" id="bfo:118424090"/>
<dbReference type="PANTHER" id="PTHR22801">
    <property type="entry name" value="LITHOSTATHINE"/>
    <property type="match status" value="1"/>
</dbReference>
<dbReference type="PANTHER" id="PTHR22801:SF63">
    <property type="entry name" value="C-TYPE LECTIN DOMAIN-CONTAINING PROTEIN"/>
    <property type="match status" value="1"/>
</dbReference>
<dbReference type="OMA" id="NRAKHNY"/>
<gene>
    <name evidence="4" type="primary">LOC118424090</name>
</gene>